<evidence type="ECO:0000256" key="4">
    <source>
        <dbReference type="ARBA" id="ARBA00022795"/>
    </source>
</evidence>
<evidence type="ECO:0000256" key="6">
    <source>
        <dbReference type="ARBA" id="ARBA00023163"/>
    </source>
</evidence>
<dbReference type="EMBL" id="CP013926">
    <property type="protein sequence ID" value="AMJ74486.1"/>
    <property type="molecule type" value="Genomic_DNA"/>
</dbReference>
<dbReference type="GO" id="GO:0045892">
    <property type="term" value="P:negative regulation of DNA-templated transcription"/>
    <property type="evidence" value="ECO:0007669"/>
    <property type="project" value="InterPro"/>
</dbReference>
<keyword evidence="12" id="KW-0282">Flagellum</keyword>
<evidence type="ECO:0000313" key="14">
    <source>
        <dbReference type="Proteomes" id="UP001170717"/>
    </source>
</evidence>
<feature type="compositionally biased region" description="Low complexity" evidence="9">
    <location>
        <begin position="21"/>
        <end position="43"/>
    </location>
</feature>
<sequence>MAINNVNNGLPKTPVDNTKITQQNQTQQSQQQQATSNNASVAQAPRQDSVSLTQSAQQLNQVQKKGSEAPVNQEKVDRLKKAVSSGEYRVNPEVLANKIAKLEGEIFGRK</sequence>
<keyword evidence="13" id="KW-1185">Reference proteome</keyword>
<dbReference type="AlphaFoldDB" id="A0AAW7Z6G0"/>
<dbReference type="SUPFAM" id="SSF101498">
    <property type="entry name" value="Anti-sigma factor FlgM"/>
    <property type="match status" value="1"/>
</dbReference>
<evidence type="ECO:0000256" key="2">
    <source>
        <dbReference type="ARBA" id="ARBA00017823"/>
    </source>
</evidence>
<keyword evidence="12" id="KW-0966">Cell projection</keyword>
<dbReference type="RefSeq" id="WP_057793386.1">
    <property type="nucleotide sequence ID" value="NZ_CANLMS010000002.1"/>
</dbReference>
<dbReference type="Proteomes" id="UP001170717">
    <property type="component" value="Unassembled WGS sequence"/>
</dbReference>
<organism evidence="12 14">
    <name type="scientific">Alteromonas stellipolaris</name>
    <dbReference type="NCBI Taxonomy" id="233316"/>
    <lineage>
        <taxon>Bacteria</taxon>
        <taxon>Pseudomonadati</taxon>
        <taxon>Pseudomonadota</taxon>
        <taxon>Gammaproteobacteria</taxon>
        <taxon>Alteromonadales</taxon>
        <taxon>Alteromonadaceae</taxon>
        <taxon>Alteromonas/Salinimonas group</taxon>
        <taxon>Alteromonas</taxon>
    </lineage>
</organism>
<dbReference type="GO" id="GO:0044781">
    <property type="term" value="P:bacterial-type flagellum organization"/>
    <property type="evidence" value="ECO:0007669"/>
    <property type="project" value="UniProtKB-KW"/>
</dbReference>
<keyword evidence="6" id="KW-0804">Transcription</keyword>
<evidence type="ECO:0000313" key="12">
    <source>
        <dbReference type="EMBL" id="MDO6579134.1"/>
    </source>
</evidence>
<evidence type="ECO:0000256" key="8">
    <source>
        <dbReference type="ARBA" id="ARBA00030117"/>
    </source>
</evidence>
<keyword evidence="4" id="KW-1005">Bacterial flagellum biogenesis</keyword>
<comment type="function">
    <text evidence="7">Responsible for the coupling of flagellin expression to flagellar assembly by preventing expression of the flagellin genes when a component of the middle class of proteins is defective. It negatively regulates flagellar genes by inhibiting the activity of FliA by directly binding to FliA.</text>
</comment>
<evidence type="ECO:0000256" key="5">
    <source>
        <dbReference type="ARBA" id="ARBA00023015"/>
    </source>
</evidence>
<feature type="compositionally biased region" description="Polar residues" evidence="9">
    <location>
        <begin position="46"/>
        <end position="64"/>
    </location>
</feature>
<feature type="region of interest" description="Disordered" evidence="9">
    <location>
        <begin position="1"/>
        <end position="85"/>
    </location>
</feature>
<name>A0AAW7Z6G0_9ALTE</name>
<dbReference type="InterPro" id="IPR007412">
    <property type="entry name" value="FlgM"/>
</dbReference>
<evidence type="ECO:0000313" key="13">
    <source>
        <dbReference type="Proteomes" id="UP000056750"/>
    </source>
</evidence>
<dbReference type="EMBL" id="JAUOQI010000015">
    <property type="protein sequence ID" value="MDO6579134.1"/>
    <property type="molecule type" value="Genomic_DNA"/>
</dbReference>
<keyword evidence="12" id="KW-0969">Cilium</keyword>
<keyword evidence="5" id="KW-0805">Transcription regulation</keyword>
<evidence type="ECO:0000256" key="1">
    <source>
        <dbReference type="ARBA" id="ARBA00005322"/>
    </source>
</evidence>
<keyword evidence="3" id="KW-0678">Repressor</keyword>
<evidence type="ECO:0000256" key="9">
    <source>
        <dbReference type="SAM" id="MobiDB-lite"/>
    </source>
</evidence>
<accession>A0AAW7Z6G0</accession>
<proteinExistence type="inferred from homology"/>
<evidence type="ECO:0000259" key="10">
    <source>
        <dbReference type="Pfam" id="PF04316"/>
    </source>
</evidence>
<reference evidence="12" key="2">
    <citation type="submission" date="2023-07" db="EMBL/GenBank/DDBJ databases">
        <title>Genome content predicts the carbon catabolic preferences of heterotrophic bacteria.</title>
        <authorList>
            <person name="Gralka M."/>
        </authorList>
    </citation>
    <scope>NUCLEOTIDE SEQUENCE</scope>
    <source>
        <strain evidence="12">F2M12</strain>
    </source>
</reference>
<protein>
    <recommendedName>
        <fullName evidence="2">Negative regulator of flagellin synthesis</fullName>
    </recommendedName>
    <alternativeName>
        <fullName evidence="8">Anti-sigma-28 factor</fullName>
    </alternativeName>
</protein>
<dbReference type="Proteomes" id="UP000056750">
    <property type="component" value="Chromosome"/>
</dbReference>
<evidence type="ECO:0000256" key="3">
    <source>
        <dbReference type="ARBA" id="ARBA00022491"/>
    </source>
</evidence>
<comment type="similarity">
    <text evidence="1">Belongs to the FlgM family.</text>
</comment>
<dbReference type="InterPro" id="IPR031316">
    <property type="entry name" value="FlgM_C"/>
</dbReference>
<reference evidence="11 13" key="1">
    <citation type="submission" date="2015-12" db="EMBL/GenBank/DDBJ databases">
        <title>Intraspecies pangenome expansion in the marine bacterium Alteromonas.</title>
        <authorList>
            <person name="Lopez-Perez M."/>
            <person name="Rodriguez-Valera F."/>
        </authorList>
    </citation>
    <scope>NUCLEOTIDE SEQUENCE [LARGE SCALE GENOMIC DNA]</scope>
    <source>
        <strain evidence="11 13">LMG 21861</strain>
    </source>
</reference>
<dbReference type="Pfam" id="PF04316">
    <property type="entry name" value="FlgM"/>
    <property type="match status" value="1"/>
</dbReference>
<dbReference type="InterPro" id="IPR035890">
    <property type="entry name" value="Anti-sigma-28_factor_FlgM_sf"/>
</dbReference>
<gene>
    <name evidence="12" type="primary">flgM</name>
    <name evidence="11" type="ORF">AVL57_11220</name>
    <name evidence="12" type="ORF">Q4527_17155</name>
</gene>
<feature type="domain" description="Anti-sigma-28 factor FlgM C-terminal" evidence="10">
    <location>
        <begin position="48"/>
        <end position="100"/>
    </location>
</feature>
<evidence type="ECO:0000313" key="11">
    <source>
        <dbReference type="EMBL" id="AMJ74486.1"/>
    </source>
</evidence>
<feature type="compositionally biased region" description="Polar residues" evidence="9">
    <location>
        <begin position="1"/>
        <end position="20"/>
    </location>
</feature>
<dbReference type="NCBIfam" id="TIGR03824">
    <property type="entry name" value="FlgM_jcvi"/>
    <property type="match status" value="1"/>
</dbReference>
<evidence type="ECO:0000256" key="7">
    <source>
        <dbReference type="ARBA" id="ARBA00024739"/>
    </source>
</evidence>
<dbReference type="KEGG" id="asq:AVL57_11220"/>